<accession>A0ABX8TK74</accession>
<dbReference type="PANTHER" id="PTHR36307:SF1">
    <property type="entry name" value="FLAGELLA BASAL BODY P-RING FORMATION PROTEIN FLGA"/>
    <property type="match status" value="1"/>
</dbReference>
<evidence type="ECO:0000256" key="1">
    <source>
        <dbReference type="SAM" id="SignalP"/>
    </source>
</evidence>
<keyword evidence="3" id="KW-0969">Cilium</keyword>
<keyword evidence="4" id="KW-1185">Reference proteome</keyword>
<evidence type="ECO:0000313" key="4">
    <source>
        <dbReference type="Proteomes" id="UP000824334"/>
    </source>
</evidence>
<dbReference type="PANTHER" id="PTHR36307">
    <property type="entry name" value="FLAGELLA BASAL BODY P-RING FORMATION PROTEIN FLGA"/>
    <property type="match status" value="1"/>
</dbReference>
<proteinExistence type="predicted"/>
<name>A0ABX8TK74_9CAUL</name>
<dbReference type="EMBL" id="CP080034">
    <property type="protein sequence ID" value="QYC10795.1"/>
    <property type="molecule type" value="Genomic_DNA"/>
</dbReference>
<keyword evidence="1" id="KW-0732">Signal</keyword>
<dbReference type="InterPro" id="IPR017585">
    <property type="entry name" value="SAF_FlgA"/>
</dbReference>
<keyword evidence="3" id="KW-0966">Cell projection</keyword>
<gene>
    <name evidence="3" type="ORF">KWG56_01930</name>
</gene>
<evidence type="ECO:0000313" key="3">
    <source>
        <dbReference type="EMBL" id="QYC10795.1"/>
    </source>
</evidence>
<protein>
    <submittedName>
        <fullName evidence="3">Flagella basal body P-ring formation protein FlgA</fullName>
    </submittedName>
</protein>
<evidence type="ECO:0000259" key="2">
    <source>
        <dbReference type="Pfam" id="PF13144"/>
    </source>
</evidence>
<feature type="chain" id="PRO_5047152839" evidence="1">
    <location>
        <begin position="24"/>
        <end position="209"/>
    </location>
</feature>
<dbReference type="Proteomes" id="UP000824334">
    <property type="component" value="Chromosome"/>
</dbReference>
<feature type="domain" description="Flagella basal body P-ring formation protein FlgA SAF" evidence="2">
    <location>
        <begin position="132"/>
        <end position="189"/>
    </location>
</feature>
<reference evidence="3 4" key="1">
    <citation type="submission" date="2021-07" db="EMBL/GenBank/DDBJ databases">
        <title>Isolation and characterization of bacteria from a gold mining with a capacity of golden bioaccumulation.</title>
        <authorList>
            <person name="Yang X.J."/>
        </authorList>
    </citation>
    <scope>NUCLEOTIDE SEQUENCE [LARGE SCALE GENOMIC DNA]</scope>
    <source>
        <strain evidence="3 4">Au29</strain>
    </source>
</reference>
<organism evidence="3 4">
    <name type="scientific">Brevundimonas nasdae</name>
    <dbReference type="NCBI Taxonomy" id="172043"/>
    <lineage>
        <taxon>Bacteria</taxon>
        <taxon>Pseudomonadati</taxon>
        <taxon>Pseudomonadota</taxon>
        <taxon>Alphaproteobacteria</taxon>
        <taxon>Caulobacterales</taxon>
        <taxon>Caulobacteraceae</taxon>
        <taxon>Brevundimonas</taxon>
    </lineage>
</organism>
<dbReference type="InterPro" id="IPR039246">
    <property type="entry name" value="Flagellar_FlgA"/>
</dbReference>
<dbReference type="GeneID" id="94374006"/>
<dbReference type="Pfam" id="PF13144">
    <property type="entry name" value="ChapFlgA"/>
    <property type="match status" value="1"/>
</dbReference>
<dbReference type="RefSeq" id="WP_219353525.1">
    <property type="nucleotide sequence ID" value="NZ_CP080034.1"/>
</dbReference>
<keyword evidence="3" id="KW-0282">Flagellum</keyword>
<sequence length="209" mass="20951">MTLIRTFLIAAAVSTLSAGAALAGPVTLKANPVNADGRVTLGDIFDGAGAAANVVVAQRSGPSIVMEASQLQAIAARSGLTWDNPTGLRRVAIRRADGAAAPAAVIAAAPGAAPAQPGFTPPVRAAYRPSAAQQVIDRNDMVRVTYQVGGVNLSIMGKAMRNAAVGEPVAILNTASNRVIDAVATGPGQAIAGPAADQARANPQQFAAR</sequence>
<feature type="signal peptide" evidence="1">
    <location>
        <begin position="1"/>
        <end position="23"/>
    </location>
</feature>